<dbReference type="Gene3D" id="2.170.130.30">
    <property type="match status" value="1"/>
</dbReference>
<evidence type="ECO:0000259" key="1">
    <source>
        <dbReference type="Pfam" id="PF14478"/>
    </source>
</evidence>
<evidence type="ECO:0000313" key="2">
    <source>
        <dbReference type="EMBL" id="MPM76904.1"/>
    </source>
</evidence>
<reference evidence="2" key="1">
    <citation type="submission" date="2019-08" db="EMBL/GenBank/DDBJ databases">
        <authorList>
            <person name="Kucharzyk K."/>
            <person name="Murdoch R.W."/>
            <person name="Higgins S."/>
            <person name="Loffler F."/>
        </authorList>
    </citation>
    <scope>NUCLEOTIDE SEQUENCE</scope>
</reference>
<comment type="caution">
    <text evidence="2">The sequence shown here is derived from an EMBL/GenBank/DDBJ whole genome shotgun (WGS) entry which is preliminary data.</text>
</comment>
<proteinExistence type="predicted"/>
<dbReference type="Pfam" id="PF14478">
    <property type="entry name" value="DUF4430"/>
    <property type="match status" value="1"/>
</dbReference>
<protein>
    <recommendedName>
        <fullName evidence="1">Transcobalamin-like C-terminal domain-containing protein</fullName>
    </recommendedName>
</protein>
<sequence>MTLDGEDTQYGYTVYSINGAEANFNDGNAYWAIYVNGEYGNYGVDTQPVTDGDTYAFVYETY</sequence>
<feature type="domain" description="Transcobalamin-like C-terminal" evidence="1">
    <location>
        <begin position="8"/>
        <end position="60"/>
    </location>
</feature>
<accession>A0A645CIZ2</accession>
<dbReference type="InterPro" id="IPR027954">
    <property type="entry name" value="Transcobalamin-like_C"/>
</dbReference>
<dbReference type="EMBL" id="VSSQ01027585">
    <property type="protein sequence ID" value="MPM76904.1"/>
    <property type="molecule type" value="Genomic_DNA"/>
</dbReference>
<name>A0A645CIZ2_9ZZZZ</name>
<gene>
    <name evidence="2" type="ORF">SDC9_123903</name>
</gene>
<dbReference type="AlphaFoldDB" id="A0A645CIZ2"/>
<organism evidence="2">
    <name type="scientific">bioreactor metagenome</name>
    <dbReference type="NCBI Taxonomy" id="1076179"/>
    <lineage>
        <taxon>unclassified sequences</taxon>
        <taxon>metagenomes</taxon>
        <taxon>ecological metagenomes</taxon>
    </lineage>
</organism>